<keyword evidence="1" id="KW-1133">Transmembrane helix</keyword>
<protein>
    <submittedName>
        <fullName evidence="2">DUF192 family protein</fullName>
    </submittedName>
</protein>
<proteinExistence type="predicted"/>
<dbReference type="KEGG" id="hwc:Hqrw_1175"/>
<dbReference type="InterPro" id="IPR003795">
    <property type="entry name" value="DUF192"/>
</dbReference>
<dbReference type="GeneID" id="12445797"/>
<dbReference type="InterPro" id="IPR038695">
    <property type="entry name" value="Saro_0823-like_sf"/>
</dbReference>
<dbReference type="OrthoDB" id="6763at2157"/>
<accession>G0LGC3</accession>
<evidence type="ECO:0000256" key="1">
    <source>
        <dbReference type="SAM" id="Phobius"/>
    </source>
</evidence>
<sequence length="165" mass="18639">MNRTLFLRAVIVAIGVLVVGMIVITVIPGIGPTGEYDSETVKITDNKTGNQLERVSVRIADTPQKRYTGLSNTESLAEDEGMLFIHDSEDRYGYVMRDMSFPIDIIFIDATGTITRIYHAKVPTDTTTDELNRYSGRGRYVLEVSYNYTERHNITIGDEIQINRQ</sequence>
<dbReference type="PANTHER" id="PTHR37953:SF1">
    <property type="entry name" value="UPF0127 PROTEIN MJ1496"/>
    <property type="match status" value="1"/>
</dbReference>
<dbReference type="HOGENOM" id="CLU_097039_1_1_2"/>
<dbReference type="AlphaFoldDB" id="G0LGC3"/>
<gene>
    <name evidence="2" type="ordered locus">Hqrw_1175</name>
</gene>
<evidence type="ECO:0000313" key="2">
    <source>
        <dbReference type="EMBL" id="CCC39143.1"/>
    </source>
</evidence>
<evidence type="ECO:0000313" key="3">
    <source>
        <dbReference type="Proteomes" id="UP000007954"/>
    </source>
</evidence>
<dbReference type="Pfam" id="PF02643">
    <property type="entry name" value="DUF192"/>
    <property type="match status" value="1"/>
</dbReference>
<reference evidence="2 3" key="1">
    <citation type="journal article" date="2011" name="PLoS ONE">
        <title>Haloquadratum walsbyi: limited diversity in a global pond.</title>
        <authorList>
            <person name="Dyall-Smith M."/>
            <person name="Pfeiffer F."/>
            <person name="Klee K."/>
            <person name="Palm P."/>
            <person name="Gross K."/>
            <person name="Schuster S.C."/>
            <person name="Rampp M."/>
            <person name="Oesterhelt D."/>
        </authorList>
    </citation>
    <scope>NUCLEOTIDE SEQUENCE [LARGE SCALE GENOMIC DNA]</scope>
    <source>
        <strain evidence="3">DSM 16854 / JCM 12705 / C23</strain>
    </source>
</reference>
<keyword evidence="1" id="KW-0472">Membrane</keyword>
<feature type="transmembrane region" description="Helical" evidence="1">
    <location>
        <begin position="6"/>
        <end position="27"/>
    </location>
</feature>
<dbReference type="Gene3D" id="2.60.120.1140">
    <property type="entry name" value="Protein of unknown function DUF192"/>
    <property type="match status" value="1"/>
</dbReference>
<keyword evidence="1" id="KW-0812">Transmembrane</keyword>
<name>G0LGC3_HALWC</name>
<dbReference type="RefSeq" id="WP_014555068.1">
    <property type="nucleotide sequence ID" value="NC_017459.1"/>
</dbReference>
<organism evidence="2 3">
    <name type="scientific">Haloquadratum walsbyi (strain DSM 16854 / JCM 12705 / C23)</name>
    <dbReference type="NCBI Taxonomy" id="768065"/>
    <lineage>
        <taxon>Archaea</taxon>
        <taxon>Methanobacteriati</taxon>
        <taxon>Methanobacteriota</taxon>
        <taxon>Stenosarchaea group</taxon>
        <taxon>Halobacteria</taxon>
        <taxon>Halobacteriales</taxon>
        <taxon>Haloferacaceae</taxon>
        <taxon>Haloquadratum</taxon>
    </lineage>
</organism>
<dbReference type="Proteomes" id="UP000007954">
    <property type="component" value="Chromosome"/>
</dbReference>
<dbReference type="EMBL" id="FR746099">
    <property type="protein sequence ID" value="CCC39143.1"/>
    <property type="molecule type" value="Genomic_DNA"/>
</dbReference>
<dbReference type="PANTHER" id="PTHR37953">
    <property type="entry name" value="UPF0127 PROTEIN MJ1496"/>
    <property type="match status" value="1"/>
</dbReference>